<evidence type="ECO:0000313" key="3">
    <source>
        <dbReference type="Proteomes" id="UP000185192"/>
    </source>
</evidence>
<dbReference type="CDD" id="cd00093">
    <property type="entry name" value="HTH_XRE"/>
    <property type="match status" value="1"/>
</dbReference>
<dbReference type="AlphaFoldDB" id="A0A1N6H1F2"/>
<reference evidence="3" key="1">
    <citation type="submission" date="2016-11" db="EMBL/GenBank/DDBJ databases">
        <authorList>
            <person name="Varghese N."/>
            <person name="Submissions S."/>
        </authorList>
    </citation>
    <scope>NUCLEOTIDE SEQUENCE [LARGE SCALE GENOMIC DNA]</scope>
    <source>
        <strain evidence="3">DSM 22363</strain>
    </source>
</reference>
<evidence type="ECO:0000259" key="1">
    <source>
        <dbReference type="PROSITE" id="PS50943"/>
    </source>
</evidence>
<dbReference type="InterPro" id="IPR010982">
    <property type="entry name" value="Lambda_DNA-bd_dom_sf"/>
</dbReference>
<feature type="domain" description="HTH cro/C1-type" evidence="1">
    <location>
        <begin position="17"/>
        <end position="72"/>
    </location>
</feature>
<dbReference type="InterPro" id="IPR001387">
    <property type="entry name" value="Cro/C1-type_HTH"/>
</dbReference>
<organism evidence="2 3">
    <name type="scientific">Parasphingorhabdus marina DSM 22363</name>
    <dbReference type="NCBI Taxonomy" id="1123272"/>
    <lineage>
        <taxon>Bacteria</taxon>
        <taxon>Pseudomonadati</taxon>
        <taxon>Pseudomonadota</taxon>
        <taxon>Alphaproteobacteria</taxon>
        <taxon>Sphingomonadales</taxon>
        <taxon>Sphingomonadaceae</taxon>
        <taxon>Parasphingorhabdus</taxon>
    </lineage>
</organism>
<accession>A0A1N6H1F2</accession>
<dbReference type="PROSITE" id="PS50943">
    <property type="entry name" value="HTH_CROC1"/>
    <property type="match status" value="1"/>
</dbReference>
<dbReference type="Gene3D" id="1.10.260.40">
    <property type="entry name" value="lambda repressor-like DNA-binding domains"/>
    <property type="match status" value="1"/>
</dbReference>
<dbReference type="EMBL" id="FSQW01000002">
    <property type="protein sequence ID" value="SIO13623.1"/>
    <property type="molecule type" value="Genomic_DNA"/>
</dbReference>
<dbReference type="Pfam" id="PF01381">
    <property type="entry name" value="HTH_3"/>
    <property type="match status" value="1"/>
</dbReference>
<dbReference type="SUPFAM" id="SSF47413">
    <property type="entry name" value="lambda repressor-like DNA-binding domains"/>
    <property type="match status" value="1"/>
</dbReference>
<dbReference type="Proteomes" id="UP000185192">
    <property type="component" value="Unassembled WGS sequence"/>
</dbReference>
<name>A0A1N6H1F2_9SPHN</name>
<gene>
    <name evidence="2" type="ORF">SAMN02745824_3091</name>
</gene>
<keyword evidence="3" id="KW-1185">Reference proteome</keyword>
<proteinExistence type="predicted"/>
<evidence type="ECO:0000313" key="2">
    <source>
        <dbReference type="EMBL" id="SIO13623.1"/>
    </source>
</evidence>
<dbReference type="GO" id="GO:0003677">
    <property type="term" value="F:DNA binding"/>
    <property type="evidence" value="ECO:0007669"/>
    <property type="project" value="InterPro"/>
</dbReference>
<protein>
    <submittedName>
        <fullName evidence="2">Helix-turn-helix domain-containing protein</fullName>
    </submittedName>
</protein>
<dbReference type="SMART" id="SM00530">
    <property type="entry name" value="HTH_XRE"/>
    <property type="match status" value="1"/>
</dbReference>
<dbReference type="STRING" id="1123272.SAMN02745824_3091"/>
<sequence length="122" mass="13062">MAPVQGDEIYELLGQRIANARELRGVKQADLSEAIGISRASLANIEAGRQRAYLHHVLEIARALSIDSLDKLVPVSIVAESAPTGKISFEVSGTKLSVEQRKLLAGVVSAIGKERDTIKDGD</sequence>